<reference evidence="9" key="1">
    <citation type="submission" date="2024-06" db="EMBL/GenBank/DDBJ databases">
        <title>Caulobacter inopinatus, sp. nov.</title>
        <authorList>
            <person name="Donachie S.P."/>
        </authorList>
    </citation>
    <scope>NUCLEOTIDE SEQUENCE</scope>
    <source>
        <strain evidence="9">73W</strain>
    </source>
</reference>
<comment type="catalytic activity">
    <reaction evidence="1">
        <text>ATP + protein L-histidine = ADP + protein N-phospho-L-histidine.</text>
        <dbReference type="EC" id="2.7.13.3"/>
    </reaction>
</comment>
<accession>A0AB39KWS2</accession>
<evidence type="ECO:0000256" key="1">
    <source>
        <dbReference type="ARBA" id="ARBA00000085"/>
    </source>
</evidence>
<keyword evidence="3" id="KW-0597">Phosphoprotein</keyword>
<dbReference type="EC" id="2.7.13.3" evidence="2"/>
<keyword evidence="4 9" id="KW-0808">Transferase</keyword>
<gene>
    <name evidence="9" type="ORF">ABOZ73_07160</name>
</gene>
<evidence type="ECO:0000256" key="7">
    <source>
        <dbReference type="ARBA" id="ARBA00022840"/>
    </source>
</evidence>
<evidence type="ECO:0000313" key="9">
    <source>
        <dbReference type="EMBL" id="XDO98188.1"/>
    </source>
</evidence>
<evidence type="ECO:0000256" key="4">
    <source>
        <dbReference type="ARBA" id="ARBA00022679"/>
    </source>
</evidence>
<dbReference type="RefSeq" id="WP_369061908.1">
    <property type="nucleotide sequence ID" value="NZ_CP158375.1"/>
</dbReference>
<dbReference type="GO" id="GO:0005524">
    <property type="term" value="F:ATP binding"/>
    <property type="evidence" value="ECO:0007669"/>
    <property type="project" value="UniProtKB-KW"/>
</dbReference>
<organism evidence="9">
    <name type="scientific">Caulobacter sp. 73W</name>
    <dbReference type="NCBI Taxonomy" id="3161137"/>
    <lineage>
        <taxon>Bacteria</taxon>
        <taxon>Pseudomonadati</taxon>
        <taxon>Pseudomonadota</taxon>
        <taxon>Alphaproteobacteria</taxon>
        <taxon>Caulobacterales</taxon>
        <taxon>Caulobacteraceae</taxon>
        <taxon>Caulobacter</taxon>
    </lineage>
</organism>
<dbReference type="Pfam" id="PF07536">
    <property type="entry name" value="HWE_HK"/>
    <property type="match status" value="1"/>
</dbReference>
<evidence type="ECO:0000256" key="3">
    <source>
        <dbReference type="ARBA" id="ARBA00022553"/>
    </source>
</evidence>
<proteinExistence type="predicted"/>
<keyword evidence="5" id="KW-0547">Nucleotide-binding</keyword>
<dbReference type="EMBL" id="CP158375">
    <property type="protein sequence ID" value="XDO98188.1"/>
    <property type="molecule type" value="Genomic_DNA"/>
</dbReference>
<dbReference type="InterPro" id="IPR036890">
    <property type="entry name" value="HATPase_C_sf"/>
</dbReference>
<dbReference type="GO" id="GO:0004673">
    <property type="term" value="F:protein histidine kinase activity"/>
    <property type="evidence" value="ECO:0007669"/>
    <property type="project" value="UniProtKB-EC"/>
</dbReference>
<name>A0AB39KWS2_9CAUL</name>
<dbReference type="PANTHER" id="PTHR41523:SF8">
    <property type="entry name" value="ETHYLENE RESPONSE SENSOR PROTEIN"/>
    <property type="match status" value="1"/>
</dbReference>
<dbReference type="Gene3D" id="3.30.565.10">
    <property type="entry name" value="Histidine kinase-like ATPase, C-terminal domain"/>
    <property type="match status" value="1"/>
</dbReference>
<dbReference type="SMART" id="SM00911">
    <property type="entry name" value="HWE_HK"/>
    <property type="match status" value="1"/>
</dbReference>
<evidence type="ECO:0000256" key="5">
    <source>
        <dbReference type="ARBA" id="ARBA00022741"/>
    </source>
</evidence>
<feature type="domain" description="Signal transduction histidine kinase HWE region" evidence="8">
    <location>
        <begin position="17"/>
        <end position="98"/>
    </location>
</feature>
<keyword evidence="6 9" id="KW-0418">Kinase</keyword>
<protein>
    <recommendedName>
        <fullName evidence="2">histidine kinase</fullName>
        <ecNumber evidence="2">2.7.13.3</ecNumber>
    </recommendedName>
</protein>
<dbReference type="InterPro" id="IPR011102">
    <property type="entry name" value="Sig_transdc_His_kinase_HWE"/>
</dbReference>
<dbReference type="AlphaFoldDB" id="A0AB39KWS2"/>
<keyword evidence="7" id="KW-0067">ATP-binding</keyword>
<evidence type="ECO:0000256" key="6">
    <source>
        <dbReference type="ARBA" id="ARBA00022777"/>
    </source>
</evidence>
<evidence type="ECO:0000256" key="2">
    <source>
        <dbReference type="ARBA" id="ARBA00012438"/>
    </source>
</evidence>
<dbReference type="PANTHER" id="PTHR41523">
    <property type="entry name" value="TWO-COMPONENT SYSTEM SENSOR PROTEIN"/>
    <property type="match status" value="1"/>
</dbReference>
<evidence type="ECO:0000259" key="8">
    <source>
        <dbReference type="SMART" id="SM00911"/>
    </source>
</evidence>
<sequence length="210" mass="22835">MEDFVALQRRQRTLMLEMQHRVRNILAVVRGISRRTSETSSSIETYAAHLDGRINALARTQTVLARAPAEGMDLETMIADELLAHAAREDQAVLSGPQVALTGQTAETLGLAFHELAANAVKCGALSKEFGRLQVSWSVEADDNLRLVWRESGVAVASIAPRREGFGRELLQRTLPYALGAKVDLHFAPGGLVCTMSGPLARQAGESFEL</sequence>